<dbReference type="EMBL" id="HF935426">
    <property type="protein sequence ID" value="CCX08627.1"/>
    <property type="molecule type" value="Genomic_DNA"/>
</dbReference>
<proteinExistence type="predicted"/>
<evidence type="ECO:0000313" key="7">
    <source>
        <dbReference type="EMBL" id="CCX08627.1"/>
    </source>
</evidence>
<feature type="compositionally biased region" description="Low complexity" evidence="5">
    <location>
        <begin position="359"/>
        <end position="384"/>
    </location>
</feature>
<dbReference type="GO" id="GO:0015031">
    <property type="term" value="P:protein transport"/>
    <property type="evidence" value="ECO:0007669"/>
    <property type="project" value="UniProtKB-KW"/>
</dbReference>
<sequence length="1158" mass="128753">MSLELSLALRELSVANTRLTDIYPALWGSSPTAAPQQPPNSPARQTASRYSPIMAKMEGKLGAVGPYMLQNLVDDLPLDTPERQDVTVTCLESWGQNLYVGTSAHEILHLVSIPPTPHPEAPAKPCYILASRLQPLAASTPANPFIKQILVLPTVSKALVLSSTGWLTFYTLPEFSPAYNGTKLKDVSYIGGLDLNEEEREGIPEEGSSEDRPKLVMCHAKNKIRLVRCLSEEIRLVKDLPLSATLTSIRRDSIACVANNENYSLLDIENIQRIPLFPISAVSDDPPSLTTAAPPPPEHDAPPQRAISLSPDPQRERRNSAVEESTRLAPTPDPQSRSVSAGPLSRPSTANRMSGSHLAPSGEGSSSPGPAATPQQAAPTSRKSQPPPQPPKPLMPNIASPSPGEFLLTTGTRPEDPGVGMFVNLEGDVTRGTIQFEKYPDQLLVQGGWVIAVIPGKGLDMQRWDMENEEVLDESDRSGSIPLEGMVKMKEVLSLEGTEVADAGRTLKLVRVALRESKDEEETQREEDKFRNEEERIVARRISTVESRVVVFSGRKVWTLLRCPLVVQLDSRLPSFAEENFDGIVARVHRVLHVLQEVQSIEPSTETQFHEVSFVRQKCGLLVLGELLRITQKQTADITAHEILKTEVALMESALDPRFIVALFGPAFQDDIVESDKGVWVYGGIKEVFTNLRNSAEVGKSFTRDVLLLLKRYLASWRQKKGFGSVSDEKDVFRTVDAALLRALLMLDSSEYLEDKGKTVVPEGNIRTEIHALLDAGLDNLDHATKLLESFNRLYFLSIVYARAKQYRKVLETWRRIIEADDPTGEFKQGEERVKNYLLRLKEPDLVEEFGCWLASRNSTLGIQVFASPDSKVRLEPSRVLELLKEKAPDAVRAYVEYLVVEQKNETYASDLLTLYLTDLLSTLSSDPTASDSLQTTYTSYRALSNPKPTYHEFITDNSSPLSPPWWHNRLRFLSLLASSSSYDVPAITAKLSPHSSVLVPEMVILHGRAASHKEALHLLVHTLADYDTAINYCLFGGMSLFTVSTPTITPRSEQQELFQLLLDEFLELQDVGQRVEQTSGLLEKFGQWLEVEYVLKKVPDEWSVAILKGFLMSALRGLVRERAEVRIQRRLGGARNLDVEARWVKLVDERGPVVEGA</sequence>
<reference evidence="7 8" key="1">
    <citation type="journal article" date="2013" name="PLoS Genet.">
        <title>The genome and development-dependent transcriptomes of Pyronema confluens: a window into fungal evolution.</title>
        <authorList>
            <person name="Traeger S."/>
            <person name="Altegoer F."/>
            <person name="Freitag M."/>
            <person name="Gabaldon T."/>
            <person name="Kempken F."/>
            <person name="Kumar A."/>
            <person name="Marcet-Houben M."/>
            <person name="Poggeler S."/>
            <person name="Stajich J.E."/>
            <person name="Nowrousian M."/>
        </authorList>
    </citation>
    <scope>NUCLEOTIDE SEQUENCE [LARGE SCALE GENOMIC DNA]</scope>
    <source>
        <strain evidence="8">CBS 100304</strain>
        <tissue evidence="7">Vegetative mycelium</tissue>
    </source>
</reference>
<dbReference type="AlphaFoldDB" id="U4L155"/>
<dbReference type="InterPro" id="IPR001180">
    <property type="entry name" value="CNH_dom"/>
</dbReference>
<dbReference type="PROSITE" id="PS50219">
    <property type="entry name" value="CNH"/>
    <property type="match status" value="1"/>
</dbReference>
<evidence type="ECO:0000313" key="8">
    <source>
        <dbReference type="Proteomes" id="UP000018144"/>
    </source>
</evidence>
<organism evidence="7 8">
    <name type="scientific">Pyronema omphalodes (strain CBS 100304)</name>
    <name type="common">Pyronema confluens</name>
    <dbReference type="NCBI Taxonomy" id="1076935"/>
    <lineage>
        <taxon>Eukaryota</taxon>
        <taxon>Fungi</taxon>
        <taxon>Dikarya</taxon>
        <taxon>Ascomycota</taxon>
        <taxon>Pezizomycotina</taxon>
        <taxon>Pezizomycetes</taxon>
        <taxon>Pezizales</taxon>
        <taxon>Pyronemataceae</taxon>
        <taxon>Pyronema</taxon>
    </lineage>
</organism>
<dbReference type="eggNOG" id="KOG2063">
    <property type="taxonomic scope" value="Eukaryota"/>
</dbReference>
<evidence type="ECO:0000256" key="1">
    <source>
        <dbReference type="ARBA" id="ARBA00004496"/>
    </source>
</evidence>
<dbReference type="PANTHER" id="PTHR12894">
    <property type="entry name" value="CNH DOMAIN CONTAINING"/>
    <property type="match status" value="1"/>
</dbReference>
<dbReference type="GO" id="GO:0016020">
    <property type="term" value="C:membrane"/>
    <property type="evidence" value="ECO:0007669"/>
    <property type="project" value="TreeGrafter"/>
</dbReference>
<feature type="compositionally biased region" description="Pro residues" evidence="5">
    <location>
        <begin position="385"/>
        <end position="394"/>
    </location>
</feature>
<dbReference type="GO" id="GO:0005737">
    <property type="term" value="C:cytoplasm"/>
    <property type="evidence" value="ECO:0007669"/>
    <property type="project" value="UniProtKB-SubCell"/>
</dbReference>
<protein>
    <submittedName>
        <fullName evidence="7">Similar to Vacuolar protein sorting-associated protein 3 acc. no. P23643</fullName>
    </submittedName>
</protein>
<feature type="domain" description="CNH" evidence="6">
    <location>
        <begin position="85"/>
        <end position="496"/>
    </location>
</feature>
<evidence type="ECO:0000256" key="5">
    <source>
        <dbReference type="SAM" id="MobiDB-lite"/>
    </source>
</evidence>
<comment type="subcellular location">
    <subcellularLocation>
        <location evidence="1">Cytoplasm</location>
    </subcellularLocation>
</comment>
<dbReference type="GO" id="GO:0006914">
    <property type="term" value="P:autophagy"/>
    <property type="evidence" value="ECO:0007669"/>
    <property type="project" value="TreeGrafter"/>
</dbReference>
<keyword evidence="4" id="KW-0653">Protein transport</keyword>
<evidence type="ECO:0000256" key="3">
    <source>
        <dbReference type="ARBA" id="ARBA00022490"/>
    </source>
</evidence>
<evidence type="ECO:0000256" key="2">
    <source>
        <dbReference type="ARBA" id="ARBA00022448"/>
    </source>
</evidence>
<dbReference type="OrthoDB" id="5325112at2759"/>
<dbReference type="STRING" id="1076935.U4L155"/>
<dbReference type="PANTHER" id="PTHR12894:SF27">
    <property type="entry name" value="TRANSFORMING GROWTH FACTOR-BETA RECEPTOR-ASSOCIATED PROTEIN 1"/>
    <property type="match status" value="1"/>
</dbReference>
<gene>
    <name evidence="7" type="ORF">PCON_08220</name>
</gene>
<accession>U4L155</accession>
<keyword evidence="8" id="KW-1185">Reference proteome</keyword>
<evidence type="ECO:0000256" key="4">
    <source>
        <dbReference type="ARBA" id="ARBA00022927"/>
    </source>
</evidence>
<keyword evidence="3" id="KW-0963">Cytoplasm</keyword>
<dbReference type="OMA" id="DNWKGNF"/>
<evidence type="ECO:0000259" key="6">
    <source>
        <dbReference type="PROSITE" id="PS50219"/>
    </source>
</evidence>
<dbReference type="GO" id="GO:0034058">
    <property type="term" value="P:endosomal vesicle fusion"/>
    <property type="evidence" value="ECO:0007669"/>
    <property type="project" value="TreeGrafter"/>
</dbReference>
<dbReference type="Proteomes" id="UP000018144">
    <property type="component" value="Unassembled WGS sequence"/>
</dbReference>
<name>U4L155_PYROM</name>
<feature type="compositionally biased region" description="Basic and acidic residues" evidence="5">
    <location>
        <begin position="313"/>
        <end position="326"/>
    </location>
</feature>
<keyword evidence="2" id="KW-0813">Transport</keyword>
<dbReference type="InterPro" id="IPR032914">
    <property type="entry name" value="Vam6/VPS39/TRAP1"/>
</dbReference>
<feature type="region of interest" description="Disordered" evidence="5">
    <location>
        <begin position="29"/>
        <end position="48"/>
    </location>
</feature>
<feature type="region of interest" description="Disordered" evidence="5">
    <location>
        <begin position="282"/>
        <end position="405"/>
    </location>
</feature>